<evidence type="ECO:0000313" key="1">
    <source>
        <dbReference type="EMBL" id="KIL59218.1"/>
    </source>
</evidence>
<gene>
    <name evidence="1" type="ORF">M378DRAFT_169626</name>
</gene>
<dbReference type="Proteomes" id="UP000054549">
    <property type="component" value="Unassembled WGS sequence"/>
</dbReference>
<dbReference type="AlphaFoldDB" id="A0A0C2WSA5"/>
<protein>
    <submittedName>
        <fullName evidence="1">Uncharacterized protein</fullName>
    </submittedName>
</protein>
<name>A0A0C2WSA5_AMAMK</name>
<proteinExistence type="predicted"/>
<dbReference type="InParanoid" id="A0A0C2WSA5"/>
<dbReference type="HOGENOM" id="CLU_2922167_0_0_1"/>
<sequence>MVVYSFKPYIRKYNRKPKWRKFCSERKTRKGGDALRKLATDQDPEIQHQPSLVHVNFTNLI</sequence>
<reference evidence="1 2" key="1">
    <citation type="submission" date="2014-04" db="EMBL/GenBank/DDBJ databases">
        <title>Evolutionary Origins and Diversification of the Mycorrhizal Mutualists.</title>
        <authorList>
            <consortium name="DOE Joint Genome Institute"/>
            <consortium name="Mycorrhizal Genomics Consortium"/>
            <person name="Kohler A."/>
            <person name="Kuo A."/>
            <person name="Nagy L.G."/>
            <person name="Floudas D."/>
            <person name="Copeland A."/>
            <person name="Barry K.W."/>
            <person name="Cichocki N."/>
            <person name="Veneault-Fourrey C."/>
            <person name="LaButti K."/>
            <person name="Lindquist E.A."/>
            <person name="Lipzen A."/>
            <person name="Lundell T."/>
            <person name="Morin E."/>
            <person name="Murat C."/>
            <person name="Riley R."/>
            <person name="Ohm R."/>
            <person name="Sun H."/>
            <person name="Tunlid A."/>
            <person name="Henrissat B."/>
            <person name="Grigoriev I.V."/>
            <person name="Hibbett D.S."/>
            <person name="Martin F."/>
        </authorList>
    </citation>
    <scope>NUCLEOTIDE SEQUENCE [LARGE SCALE GENOMIC DNA]</scope>
    <source>
        <strain evidence="1 2">Koide BX008</strain>
    </source>
</reference>
<accession>A0A0C2WSA5</accession>
<evidence type="ECO:0000313" key="2">
    <source>
        <dbReference type="Proteomes" id="UP000054549"/>
    </source>
</evidence>
<dbReference type="EMBL" id="KN818320">
    <property type="protein sequence ID" value="KIL59218.1"/>
    <property type="molecule type" value="Genomic_DNA"/>
</dbReference>
<organism evidence="1 2">
    <name type="scientific">Amanita muscaria (strain Koide BX008)</name>
    <dbReference type="NCBI Taxonomy" id="946122"/>
    <lineage>
        <taxon>Eukaryota</taxon>
        <taxon>Fungi</taxon>
        <taxon>Dikarya</taxon>
        <taxon>Basidiomycota</taxon>
        <taxon>Agaricomycotina</taxon>
        <taxon>Agaricomycetes</taxon>
        <taxon>Agaricomycetidae</taxon>
        <taxon>Agaricales</taxon>
        <taxon>Pluteineae</taxon>
        <taxon>Amanitaceae</taxon>
        <taxon>Amanita</taxon>
    </lineage>
</organism>
<keyword evidence="2" id="KW-1185">Reference proteome</keyword>